<sequence length="65" mass="7467">MPYVLVTAEVGGRRLTFHRVVDLEDQEAFGRLVLTEIDGEKIKLPNIDLMELFNSDPCRDVLLKH</sequence>
<accession>A0ABZ2IZP1</accession>
<name>A0ABZ2IZP1_9BACT</name>
<evidence type="ECO:0000313" key="1">
    <source>
        <dbReference type="EMBL" id="WWX23503.1"/>
    </source>
</evidence>
<evidence type="ECO:0000313" key="2">
    <source>
        <dbReference type="Proteomes" id="UP001385389"/>
    </source>
</evidence>
<dbReference type="EMBL" id="CP146609">
    <property type="protein sequence ID" value="WWX23503.1"/>
    <property type="molecule type" value="Genomic_DNA"/>
</dbReference>
<dbReference type="RefSeq" id="WP_338669200.1">
    <property type="nucleotide sequence ID" value="NZ_CP146609.1"/>
</dbReference>
<gene>
    <name evidence="1" type="ORF">V8V93_04675</name>
</gene>
<organism evidence="1 2">
    <name type="scientific">Pseudodesulfovibrio methanolicus</name>
    <dbReference type="NCBI Taxonomy" id="3126690"/>
    <lineage>
        <taxon>Bacteria</taxon>
        <taxon>Pseudomonadati</taxon>
        <taxon>Thermodesulfobacteriota</taxon>
        <taxon>Desulfovibrionia</taxon>
        <taxon>Desulfovibrionales</taxon>
        <taxon>Desulfovibrionaceae</taxon>
    </lineage>
</organism>
<dbReference type="Proteomes" id="UP001385389">
    <property type="component" value="Chromosome"/>
</dbReference>
<proteinExistence type="predicted"/>
<reference evidence="1 2" key="1">
    <citation type="submission" date="2024-03" db="EMBL/GenBank/DDBJ databases">
        <title>Phenotype and Genome Characterization of a Sulfate-Reducing Bacterium Pseudodesulfovibrio sp. strain 5S69, isolated from Petroleum Reservoir in Tatarstan (Russia).</title>
        <authorList>
            <person name="Bidzhieva S.K."/>
            <person name="Kadnikov V."/>
            <person name="Tourova T.P."/>
            <person name="Samigullina S.R."/>
            <person name="Sokolova D.S."/>
            <person name="Poltaraus A.B."/>
            <person name="Avtukh A.N."/>
            <person name="Tereshina V.M."/>
            <person name="Mardanov A.V."/>
            <person name="Nazina T.N."/>
        </authorList>
    </citation>
    <scope>NUCLEOTIDE SEQUENCE [LARGE SCALE GENOMIC DNA]</scope>
    <source>
        <strain evidence="1 2">5S69</strain>
    </source>
</reference>
<protein>
    <submittedName>
        <fullName evidence="1">Uncharacterized protein</fullName>
    </submittedName>
</protein>
<keyword evidence="2" id="KW-1185">Reference proteome</keyword>